<evidence type="ECO:0000313" key="7">
    <source>
        <dbReference type="Proteomes" id="UP000316213"/>
    </source>
</evidence>
<dbReference type="InterPro" id="IPR004291">
    <property type="entry name" value="Transposase_IS66_central"/>
</dbReference>
<evidence type="ECO:0000256" key="2">
    <source>
        <dbReference type="SAM" id="MobiDB-lite"/>
    </source>
</evidence>
<keyword evidence="1" id="KW-0175">Coiled coil</keyword>
<dbReference type="InterPro" id="IPR024474">
    <property type="entry name" value="Znf_dom_IS66"/>
</dbReference>
<feature type="domain" description="Transposase TnpC homeodomain" evidence="5">
    <location>
        <begin position="33"/>
        <end position="106"/>
    </location>
</feature>
<dbReference type="Pfam" id="PF13007">
    <property type="entry name" value="LZ_Tnp_IS66"/>
    <property type="match status" value="1"/>
</dbReference>
<dbReference type="Pfam" id="PF03050">
    <property type="entry name" value="DDE_Tnp_IS66"/>
    <property type="match status" value="1"/>
</dbReference>
<dbReference type="RefSeq" id="WP_146580599.1">
    <property type="nucleotide sequence ID" value="NZ_SJPM01000012.1"/>
</dbReference>
<evidence type="ECO:0000313" key="6">
    <source>
        <dbReference type="EMBL" id="TWT92265.1"/>
    </source>
</evidence>
<sequence>MPAPENNSDLQSVLRYNTELVITVEQQQKTIEQLREELALYRRKLFGRSSERFVDDESQLRLFETGDEQGSVDELEDDQEDDSKTKRRRRKKKSEKIPSHLKRKVIEADVSPEKRMCSCCGEEMPIIGTDITERVDLIPAELFVWEIHRHKRACGKCKDTIAQVPAGEEPGGLTTPIPGSDYGFGVYTQIIVNKFADHLPLYRGEDIFARAGMLIPRNTQFGMLVNIAALVGGLLELMASRVVSGKVIGADDTTVRVQDPSLPGKMRTGRFWLYRGREDNPYNVFDFTESRGRDGPASFLKDFRGHVTVDAYGVHEGVYLGATDRIYAACCNSHARRKFNEAKPNDPVAAAHALSLYRGLYDIEDRCHDFSAADRLELRQKESVALMNELHDWLIQKSSDPRVLPKSSIGKAVRYALNQWDELSVFLGDGAIPIDNNQTESELRSLTIGRQNWLFVGSSRGGEVAAAMYSLVSSAARHKLDVWAYVDDCLRQLAGGSTDYESLLPDIWRKAHPEAIRPYREAEATSRRLTTQQRRTRRREARVA</sequence>
<keyword evidence="7" id="KW-1185">Reference proteome</keyword>
<dbReference type="PANTHER" id="PTHR33678">
    <property type="entry name" value="BLL1576 PROTEIN"/>
    <property type="match status" value="1"/>
</dbReference>
<feature type="compositionally biased region" description="Acidic residues" evidence="2">
    <location>
        <begin position="65"/>
        <end position="81"/>
    </location>
</feature>
<feature type="domain" description="Transposase IS66 zinc-finger binding" evidence="4">
    <location>
        <begin position="115"/>
        <end position="157"/>
    </location>
</feature>
<dbReference type="InterPro" id="IPR052344">
    <property type="entry name" value="Transposase-related"/>
</dbReference>
<gene>
    <name evidence="6" type="ORF">Pla100_48030</name>
</gene>
<evidence type="ECO:0000259" key="5">
    <source>
        <dbReference type="Pfam" id="PF13007"/>
    </source>
</evidence>
<feature type="compositionally biased region" description="Basic residues" evidence="2">
    <location>
        <begin position="85"/>
        <end position="97"/>
    </location>
</feature>
<dbReference type="EMBL" id="SJPM01000012">
    <property type="protein sequence ID" value="TWT92265.1"/>
    <property type="molecule type" value="Genomic_DNA"/>
</dbReference>
<comment type="caution">
    <text evidence="6">The sequence shown here is derived from an EMBL/GenBank/DDBJ whole genome shotgun (WGS) entry which is preliminary data.</text>
</comment>
<evidence type="ECO:0000259" key="4">
    <source>
        <dbReference type="Pfam" id="PF13005"/>
    </source>
</evidence>
<reference evidence="6 7" key="1">
    <citation type="submission" date="2019-02" db="EMBL/GenBank/DDBJ databases">
        <title>Deep-cultivation of Planctomycetes and their phenomic and genomic characterization uncovers novel biology.</title>
        <authorList>
            <person name="Wiegand S."/>
            <person name="Jogler M."/>
            <person name="Boedeker C."/>
            <person name="Pinto D."/>
            <person name="Vollmers J."/>
            <person name="Rivas-Marin E."/>
            <person name="Kohn T."/>
            <person name="Peeters S.H."/>
            <person name="Heuer A."/>
            <person name="Rast P."/>
            <person name="Oberbeckmann S."/>
            <person name="Bunk B."/>
            <person name="Jeske O."/>
            <person name="Meyerdierks A."/>
            <person name="Storesund J.E."/>
            <person name="Kallscheuer N."/>
            <person name="Luecker S."/>
            <person name="Lage O.M."/>
            <person name="Pohl T."/>
            <person name="Merkel B.J."/>
            <person name="Hornburger P."/>
            <person name="Mueller R.-W."/>
            <person name="Bruemmer F."/>
            <person name="Labrenz M."/>
            <person name="Spormann A.M."/>
            <person name="Op Den Camp H."/>
            <person name="Overmann J."/>
            <person name="Amann R."/>
            <person name="Jetten M.S.M."/>
            <person name="Mascher T."/>
            <person name="Medema M.H."/>
            <person name="Devos D.P."/>
            <person name="Kaster A.-K."/>
            <person name="Ovreas L."/>
            <person name="Rohde M."/>
            <person name="Galperin M.Y."/>
            <person name="Jogler C."/>
        </authorList>
    </citation>
    <scope>NUCLEOTIDE SEQUENCE [LARGE SCALE GENOMIC DNA]</scope>
    <source>
        <strain evidence="6 7">Pla100</strain>
    </source>
</reference>
<evidence type="ECO:0000256" key="1">
    <source>
        <dbReference type="SAM" id="Coils"/>
    </source>
</evidence>
<dbReference type="Proteomes" id="UP000316213">
    <property type="component" value="Unassembled WGS sequence"/>
</dbReference>
<feature type="domain" description="Transposase IS66 central" evidence="3">
    <location>
        <begin position="182"/>
        <end position="463"/>
    </location>
</feature>
<protein>
    <submittedName>
        <fullName evidence="6">Transposase IS66 family protein</fullName>
    </submittedName>
</protein>
<dbReference type="Pfam" id="PF13005">
    <property type="entry name" value="zf-IS66"/>
    <property type="match status" value="1"/>
</dbReference>
<feature type="region of interest" description="Disordered" evidence="2">
    <location>
        <begin position="65"/>
        <end position="97"/>
    </location>
</feature>
<organism evidence="6 7">
    <name type="scientific">Neorhodopirellula pilleata</name>
    <dbReference type="NCBI Taxonomy" id="2714738"/>
    <lineage>
        <taxon>Bacteria</taxon>
        <taxon>Pseudomonadati</taxon>
        <taxon>Planctomycetota</taxon>
        <taxon>Planctomycetia</taxon>
        <taxon>Pirellulales</taxon>
        <taxon>Pirellulaceae</taxon>
        <taxon>Neorhodopirellula</taxon>
    </lineage>
</organism>
<proteinExistence type="predicted"/>
<dbReference type="PANTHER" id="PTHR33678:SF1">
    <property type="entry name" value="BLL1576 PROTEIN"/>
    <property type="match status" value="1"/>
</dbReference>
<dbReference type="OrthoDB" id="227350at2"/>
<feature type="compositionally biased region" description="Basic residues" evidence="2">
    <location>
        <begin position="534"/>
        <end position="544"/>
    </location>
</feature>
<name>A0A5C5ZYW6_9BACT</name>
<feature type="coiled-coil region" evidence="1">
    <location>
        <begin position="17"/>
        <end position="44"/>
    </location>
</feature>
<accession>A0A5C5ZYW6</accession>
<dbReference type="InterPro" id="IPR024463">
    <property type="entry name" value="Transposase_TnpC_homeodom"/>
</dbReference>
<dbReference type="AlphaFoldDB" id="A0A5C5ZYW6"/>
<feature type="region of interest" description="Disordered" evidence="2">
    <location>
        <begin position="519"/>
        <end position="544"/>
    </location>
</feature>
<dbReference type="NCBIfam" id="NF033517">
    <property type="entry name" value="transpos_IS66"/>
    <property type="match status" value="1"/>
</dbReference>
<evidence type="ECO:0000259" key="3">
    <source>
        <dbReference type="Pfam" id="PF03050"/>
    </source>
</evidence>